<evidence type="ECO:0000313" key="3">
    <source>
        <dbReference type="EMBL" id="MBM7814710.1"/>
    </source>
</evidence>
<reference evidence="3 6" key="1">
    <citation type="submission" date="2021-01" db="EMBL/GenBank/DDBJ databases">
        <title>Sequencing the genomes of 1000 actinobacteria strains.</title>
        <authorList>
            <person name="Klenk H.-P."/>
        </authorList>
    </citation>
    <scope>NUCLEOTIDE SEQUENCE [LARGE SCALE GENOMIC DNA]</scope>
    <source>
        <strain evidence="3 6">DSM 44581</strain>
    </source>
</reference>
<dbReference type="AlphaFoldDB" id="A0A8T8HWV9"/>
<evidence type="ECO:0000313" key="4">
    <source>
        <dbReference type="EMBL" id="QTR02998.1"/>
    </source>
</evidence>
<protein>
    <submittedName>
        <fullName evidence="4">Uncharacterized protein</fullName>
    </submittedName>
</protein>
<name>A0A8T8HWV9_9PSEU</name>
<dbReference type="EMBL" id="JAFBCL010000001">
    <property type="protein sequence ID" value="MBM7814710.1"/>
    <property type="molecule type" value="Genomic_DNA"/>
</dbReference>
<reference evidence="4" key="2">
    <citation type="submission" date="2021-04" db="EMBL/GenBank/DDBJ databases">
        <title>Saccharothrix algeriensis WGS.</title>
        <authorList>
            <person name="Stuskova K."/>
            <person name="Hakalova E."/>
            <person name="Tebbal A.B."/>
            <person name="Eichmeier A."/>
        </authorList>
    </citation>
    <scope>NUCLEOTIDE SEQUENCE</scope>
    <source>
        <strain evidence="4">NRRL B-24137</strain>
    </source>
</reference>
<evidence type="ECO:0000256" key="1">
    <source>
        <dbReference type="SAM" id="MobiDB-lite"/>
    </source>
</evidence>
<dbReference type="EMBL" id="CP072788">
    <property type="protein sequence ID" value="QTR02998.1"/>
    <property type="molecule type" value="Genomic_DNA"/>
</dbReference>
<keyword evidence="6" id="KW-1185">Reference proteome</keyword>
<evidence type="ECO:0000313" key="6">
    <source>
        <dbReference type="Proteomes" id="UP001195724"/>
    </source>
</evidence>
<evidence type="ECO:0000313" key="5">
    <source>
        <dbReference type="Proteomes" id="UP000671828"/>
    </source>
</evidence>
<feature type="compositionally biased region" description="Low complexity" evidence="1">
    <location>
        <begin position="595"/>
        <end position="612"/>
    </location>
</feature>
<dbReference type="Proteomes" id="UP001195724">
    <property type="component" value="Unassembled WGS sequence"/>
</dbReference>
<keyword evidence="2" id="KW-0472">Membrane</keyword>
<feature type="region of interest" description="Disordered" evidence="1">
    <location>
        <begin position="568"/>
        <end position="757"/>
    </location>
</feature>
<sequence>MSDYVLVEYGDLEGGGFVPYVAEGRPEPPAPFTAAATRLVQNNVPQPPEPDDDGHRHPLWSLRVVDVEAERHWCFAVQGRGGAFGQAGMCQFLFAPVTAHPGDLWHDAVGLVRPDGRLAHPGAGPGTGHWRRPREADRVRAGLAGLFAGEAKVVLDGEPLDVAATVGALLSVVPAAVARERVWSTCLVRRPTQDNRPIVTGHWPDALPGGNEGLRSWLKRPAERGAPVAHARAEQVVDWLAHRGALGERLPDHLAELPDLDALTAAVVRTELDFELPDVGGMLALHDQRLLLGRGLELLGEWVSHNPLQAVRHLVDPLPAAHEHAVFDALLDEHVQAAPGANPALFPPAASVVPGWAEKLVPLLKGRFTHGQLVDFVRDYLIAPGRPLHGADAYLAHEGWLTSLGVPPGDPSLGIYEVPTRLIAEELGRTGQLSATGRRFLLGAVDPVGEAKRVVDQHATAPPAVVAELIGLFDDRARIAAVLDHALDRGLPGGGHRWAEEWLAEVHALADRSRKPAVLSAALGSFRREGLPPPPPLLVLGLRAAANRNDPSSEAYWVLTQAAAALEEAPGRRSARSAPSWSDGSRAAPAPEVRAAWSSTPAGAAPAPTAAAVGEKPRKSRGFFRRKKQEGGALAVKSSVDGRSSGPGHLAHAQGQHQGAQSAVGQHQGVVGSHQPAAPATGWPSTAPSTAASHSAASHSAASHSAASHSAASHQAAPPSADRDDDRFAKPVERSAGTSTAGGPGADGKRPWRSAGARPVRRAVLPGLSAHWPLIGRLVGVLLVIALLVGLFLVVDYMMHR</sequence>
<organism evidence="4 5">
    <name type="scientific">Saccharothrix algeriensis</name>
    <dbReference type="NCBI Taxonomy" id="173560"/>
    <lineage>
        <taxon>Bacteria</taxon>
        <taxon>Bacillati</taxon>
        <taxon>Actinomycetota</taxon>
        <taxon>Actinomycetes</taxon>
        <taxon>Pseudonocardiales</taxon>
        <taxon>Pseudonocardiaceae</taxon>
        <taxon>Saccharothrix</taxon>
    </lineage>
</organism>
<dbReference type="Proteomes" id="UP000671828">
    <property type="component" value="Chromosome"/>
</dbReference>
<proteinExistence type="predicted"/>
<feature type="compositionally biased region" description="Basic and acidic residues" evidence="1">
    <location>
        <begin position="721"/>
        <end position="733"/>
    </location>
</feature>
<feature type="compositionally biased region" description="Basic residues" evidence="1">
    <location>
        <begin position="618"/>
        <end position="628"/>
    </location>
</feature>
<keyword evidence="2" id="KW-1133">Transmembrane helix</keyword>
<feature type="compositionally biased region" description="Low complexity" evidence="1">
    <location>
        <begin position="651"/>
        <end position="720"/>
    </location>
</feature>
<feature type="transmembrane region" description="Helical" evidence="2">
    <location>
        <begin position="774"/>
        <end position="795"/>
    </location>
</feature>
<gene>
    <name evidence="4" type="ORF">J7S33_29070</name>
    <name evidence="3" type="ORF">JOE68_005575</name>
</gene>
<keyword evidence="2" id="KW-0812">Transmembrane</keyword>
<evidence type="ECO:0000256" key="2">
    <source>
        <dbReference type="SAM" id="Phobius"/>
    </source>
</evidence>
<accession>A0A8T8HWV9</accession>
<dbReference type="RefSeq" id="WP_204845322.1">
    <property type="nucleotide sequence ID" value="NZ_JAFBCL010000001.1"/>
</dbReference>